<dbReference type="PANTHER" id="PTHR45858">
    <property type="entry name" value="FERM DOMAIN CONTAINING PROTEIN"/>
    <property type="match status" value="1"/>
</dbReference>
<evidence type="ECO:0000259" key="2">
    <source>
        <dbReference type="PROSITE" id="PS50057"/>
    </source>
</evidence>
<feature type="region of interest" description="Disordered" evidence="1">
    <location>
        <begin position="325"/>
        <end position="348"/>
    </location>
</feature>
<dbReference type="PROSITE" id="PS50057">
    <property type="entry name" value="FERM_3"/>
    <property type="match status" value="1"/>
</dbReference>
<dbReference type="GO" id="GO:0005085">
    <property type="term" value="F:guanyl-nucleotide exchange factor activity"/>
    <property type="evidence" value="ECO:0007669"/>
    <property type="project" value="TreeGrafter"/>
</dbReference>
<dbReference type="CDD" id="cd14473">
    <property type="entry name" value="FERM_B-lobe"/>
    <property type="match status" value="1"/>
</dbReference>
<evidence type="ECO:0000256" key="1">
    <source>
        <dbReference type="SAM" id="MobiDB-lite"/>
    </source>
</evidence>
<dbReference type="InterPro" id="IPR019749">
    <property type="entry name" value="Band_41_domain"/>
</dbReference>
<dbReference type="Pfam" id="PF00373">
    <property type="entry name" value="FERM_M"/>
    <property type="match status" value="1"/>
</dbReference>
<dbReference type="InterPro" id="IPR014352">
    <property type="entry name" value="FERM/acyl-CoA-bd_prot_sf"/>
</dbReference>
<name>A0A401PAW9_SCYTO</name>
<evidence type="ECO:0000313" key="4">
    <source>
        <dbReference type="Proteomes" id="UP000288216"/>
    </source>
</evidence>
<dbReference type="SUPFAM" id="SSF47031">
    <property type="entry name" value="Second domain of FERM"/>
    <property type="match status" value="1"/>
</dbReference>
<dbReference type="InterPro" id="IPR051835">
    <property type="entry name" value="RAC1-GEF"/>
</dbReference>
<feature type="domain" description="FERM" evidence="2">
    <location>
        <begin position="1"/>
        <end position="233"/>
    </location>
</feature>
<dbReference type="PRINTS" id="PR00935">
    <property type="entry name" value="BAND41"/>
</dbReference>
<dbReference type="OrthoDB" id="9990815at2759"/>
<dbReference type="STRING" id="75743.A0A401PAW9"/>
<dbReference type="Proteomes" id="UP000288216">
    <property type="component" value="Unassembled WGS sequence"/>
</dbReference>
<feature type="region of interest" description="Disordered" evidence="1">
    <location>
        <begin position="186"/>
        <end position="245"/>
    </location>
</feature>
<organism evidence="3 4">
    <name type="scientific">Scyliorhinus torazame</name>
    <name type="common">Cloudy catshark</name>
    <name type="synonym">Catulus torazame</name>
    <dbReference type="NCBI Taxonomy" id="75743"/>
    <lineage>
        <taxon>Eukaryota</taxon>
        <taxon>Metazoa</taxon>
        <taxon>Chordata</taxon>
        <taxon>Craniata</taxon>
        <taxon>Vertebrata</taxon>
        <taxon>Chondrichthyes</taxon>
        <taxon>Elasmobranchii</taxon>
        <taxon>Galeomorphii</taxon>
        <taxon>Galeoidea</taxon>
        <taxon>Carcharhiniformes</taxon>
        <taxon>Scyliorhinidae</taxon>
        <taxon>Scyliorhinus</taxon>
    </lineage>
</organism>
<dbReference type="AlphaFoldDB" id="A0A401PAW9"/>
<feature type="compositionally biased region" description="Low complexity" evidence="1">
    <location>
        <begin position="198"/>
        <end position="210"/>
    </location>
</feature>
<dbReference type="Gene3D" id="1.20.80.10">
    <property type="match status" value="1"/>
</dbReference>
<keyword evidence="4" id="KW-1185">Reference proteome</keyword>
<dbReference type="InterPro" id="IPR000299">
    <property type="entry name" value="FERM_domain"/>
</dbReference>
<dbReference type="InterPro" id="IPR019748">
    <property type="entry name" value="FERM_central"/>
</dbReference>
<feature type="compositionally biased region" description="Polar residues" evidence="1">
    <location>
        <begin position="221"/>
        <end position="230"/>
    </location>
</feature>
<gene>
    <name evidence="3" type="ORF">scyTo_0001235</name>
</gene>
<feature type="non-terminal residue" evidence="3">
    <location>
        <position position="1"/>
    </location>
</feature>
<dbReference type="EMBL" id="BFAA01000268">
    <property type="protein sequence ID" value="GCB70267.1"/>
    <property type="molecule type" value="Genomic_DNA"/>
</dbReference>
<sequence length="463" mass="52034">QKTVLFQFVVKFFPPDPGQLQDELTRYLFAQQIKRDLVAGRLHCNDNSVALLLSHIIQAEVGDFNEEQDGTHLQSKIYIPNQERLIHKIMNFHQKLAGRTQKQLAEYMSKGDFKKVPFERRSCTVQSEEDSSVTDLELGRQVKGLPPDLVDTGQSGDTLGKVWQRPAEMGRKESAVDIVFTSELERSRPEADPVLEPSSSSVYTSYASDSGTEAKKYPVQLQKSRQSFHGNRTRKDTDADELTCGNSPEFTIRSQCFSDNFPELDVFVSQSRRVPRHISMDEEIVRPSGMARPISLPARNFLANHGLYQRAVMRGSYGNTLNAVKEEESQQDDSLQPSKRSHSQSDMKTLGLLHVPELTPMANYLPLGWRPNSNKLRPAHMLQRKDALQTTERYISSGTESSDSDSEIISPYFHPRLFGKALRSSALKGGRFSSVSLQSGEGASSDRNAAEGMSHLTIYTDFI</sequence>
<reference evidence="3 4" key="1">
    <citation type="journal article" date="2018" name="Nat. Ecol. Evol.">
        <title>Shark genomes provide insights into elasmobranch evolution and the origin of vertebrates.</title>
        <authorList>
            <person name="Hara Y"/>
            <person name="Yamaguchi K"/>
            <person name="Onimaru K"/>
            <person name="Kadota M"/>
            <person name="Koyanagi M"/>
            <person name="Keeley SD"/>
            <person name="Tatsumi K"/>
            <person name="Tanaka K"/>
            <person name="Motone F"/>
            <person name="Kageyama Y"/>
            <person name="Nozu R"/>
            <person name="Adachi N"/>
            <person name="Nishimura O"/>
            <person name="Nakagawa R"/>
            <person name="Tanegashima C"/>
            <person name="Kiyatake I"/>
            <person name="Matsumoto R"/>
            <person name="Murakumo K"/>
            <person name="Nishida K"/>
            <person name="Terakita A"/>
            <person name="Kuratani S"/>
            <person name="Sato K"/>
            <person name="Hyodo S Kuraku.S."/>
        </authorList>
    </citation>
    <scope>NUCLEOTIDE SEQUENCE [LARGE SCALE GENOMIC DNA]</scope>
</reference>
<comment type="caution">
    <text evidence="3">The sequence shown here is derived from an EMBL/GenBank/DDBJ whole genome shotgun (WGS) entry which is preliminary data.</text>
</comment>
<dbReference type="FunFam" id="1.20.80.10:FF:000005">
    <property type="entry name" value="FERM, RhoGEF and pleckstrin domain-containing protein 1"/>
    <property type="match status" value="1"/>
</dbReference>
<evidence type="ECO:0000313" key="3">
    <source>
        <dbReference type="EMBL" id="GCB70267.1"/>
    </source>
</evidence>
<proteinExistence type="predicted"/>
<dbReference type="InterPro" id="IPR035963">
    <property type="entry name" value="FERM_2"/>
</dbReference>
<accession>A0A401PAW9</accession>
<dbReference type="PANTHER" id="PTHR45858:SF5">
    <property type="entry name" value="MOESIN_EZRIN_RADIXIN HOMOLOG 1"/>
    <property type="match status" value="1"/>
</dbReference>
<protein>
    <recommendedName>
        <fullName evidence="2">FERM domain-containing protein</fullName>
    </recommendedName>
</protein>